<evidence type="ECO:0000256" key="2">
    <source>
        <dbReference type="SAM" id="MobiDB-lite"/>
    </source>
</evidence>
<accession>A0A2S7F5U1</accession>
<dbReference type="AlphaFoldDB" id="A0A2S7F5U1"/>
<evidence type="ECO:0000313" key="4">
    <source>
        <dbReference type="Proteomes" id="UP000238081"/>
    </source>
</evidence>
<gene>
    <name evidence="3" type="ORF">AWN73_19825</name>
</gene>
<sequence>MRKKDILELKRRLKKDDCTFTKMCGCYVNGEKNILLKFNETFLNLEEDEFFKYLEIAKKSLSGTIGNNLLELEFPFNEEEEGGRQYNLMQLKKSGLKNEALLDEFYNNIINNYDYTGNFLILLFHDAYDIITKTTDNSKLDESEEVYEYILCAICPVSLSKPGLSYHADHNRIGARTRDWVVESPTNSFIFPAFIERSSDIHSVIYYTKNPKDTHPELMEGTLGCASKQTAAEQKEVFTNIIRNAVGSDDEKSENIFMEIQDTLNTLVDDHNTVNGDDADPILLTDNTISDLLIESGVPEEISVKIEKSYLDEFGDTPPLADNLIDSKTLAKNEQKKREKRLEKQVKMLENKLEITKQTFKSDVENSDTAEFINSSNLNDESSISESESLNNESESSLKILKDDSETNLESINQNSHIASEKESLLENENTDEDLNSDSSYVKNSNAHLEAASDLENSSSSDYDIVLQVKPEKLDQIKYQIIEGKKYLVIPVDDTDQANVNGINKLV</sequence>
<evidence type="ECO:0000256" key="1">
    <source>
        <dbReference type="SAM" id="Coils"/>
    </source>
</evidence>
<comment type="caution">
    <text evidence="3">The sequence shown here is derived from an EMBL/GenBank/DDBJ whole genome shotgun (WGS) entry which is preliminary data.</text>
</comment>
<feature type="compositionally biased region" description="Low complexity" evidence="2">
    <location>
        <begin position="374"/>
        <end position="397"/>
    </location>
</feature>
<feature type="region of interest" description="Disordered" evidence="2">
    <location>
        <begin position="412"/>
        <end position="441"/>
    </location>
</feature>
<reference evidence="3 4" key="1">
    <citation type="submission" date="2016-01" db="EMBL/GenBank/DDBJ databases">
        <title>Characterization of the Clostridium difficile lineages that are prevalent in Hong Kong and China.</title>
        <authorList>
            <person name="Kwok J.S.-L."/>
            <person name="Lam W.-Y."/>
            <person name="Ip M."/>
            <person name="Chan T.-F."/>
            <person name="Hawkey P.M."/>
            <person name="Tsui S.K.-W."/>
        </authorList>
    </citation>
    <scope>NUCLEOTIDE SEQUENCE [LARGE SCALE GENOMIC DNA]</scope>
    <source>
        <strain evidence="3 4">300064</strain>
    </source>
</reference>
<keyword evidence="1" id="KW-0175">Coiled coil</keyword>
<name>A0A2S7F5U1_CLOBU</name>
<protein>
    <recommendedName>
        <fullName evidence="5">DUF4317 domain-containing protein</fullName>
    </recommendedName>
</protein>
<feature type="region of interest" description="Disordered" evidence="2">
    <location>
        <begin position="371"/>
        <end position="397"/>
    </location>
</feature>
<dbReference type="Proteomes" id="UP000238081">
    <property type="component" value="Unassembled WGS sequence"/>
</dbReference>
<organism evidence="3 4">
    <name type="scientific">Clostridium butyricum</name>
    <dbReference type="NCBI Taxonomy" id="1492"/>
    <lineage>
        <taxon>Bacteria</taxon>
        <taxon>Bacillati</taxon>
        <taxon>Bacillota</taxon>
        <taxon>Clostridia</taxon>
        <taxon>Eubacteriales</taxon>
        <taxon>Clostridiaceae</taxon>
        <taxon>Clostridium</taxon>
    </lineage>
</organism>
<evidence type="ECO:0000313" key="3">
    <source>
        <dbReference type="EMBL" id="PPV12145.1"/>
    </source>
</evidence>
<dbReference type="RefSeq" id="WP_043667410.1">
    <property type="nucleotide sequence ID" value="NZ_JADNPC010000004.1"/>
</dbReference>
<dbReference type="EMBL" id="LRDH01000160">
    <property type="protein sequence ID" value="PPV12145.1"/>
    <property type="molecule type" value="Genomic_DNA"/>
</dbReference>
<dbReference type="Pfam" id="PF14199">
    <property type="entry name" value="DUF4317"/>
    <property type="match status" value="1"/>
</dbReference>
<proteinExistence type="predicted"/>
<dbReference type="InterPro" id="IPR025466">
    <property type="entry name" value="DUF4317"/>
</dbReference>
<evidence type="ECO:0008006" key="5">
    <source>
        <dbReference type="Google" id="ProtNLM"/>
    </source>
</evidence>
<feature type="coiled-coil region" evidence="1">
    <location>
        <begin position="325"/>
        <end position="359"/>
    </location>
</feature>